<evidence type="ECO:0000313" key="3">
    <source>
        <dbReference type="EMBL" id="CEI67951.1"/>
    </source>
</evidence>
<evidence type="ECO:0000256" key="1">
    <source>
        <dbReference type="SAM" id="MobiDB-lite"/>
    </source>
</evidence>
<feature type="signal peptide" evidence="2">
    <location>
        <begin position="1"/>
        <end position="16"/>
    </location>
</feature>
<dbReference type="EMBL" id="LN649231">
    <property type="protein sequence ID" value="CEI67951.1"/>
    <property type="molecule type" value="Genomic_DNA"/>
</dbReference>
<keyword evidence="2" id="KW-0732">Signal</keyword>
<dbReference type="Proteomes" id="UP000245910">
    <property type="component" value="Chromosome III"/>
</dbReference>
<dbReference type="STRING" id="56646.A0A2L2TPZ5"/>
<accession>A0A2L2TPZ5</accession>
<evidence type="ECO:0008006" key="5">
    <source>
        <dbReference type="Google" id="ProtNLM"/>
    </source>
</evidence>
<feature type="compositionally biased region" description="Low complexity" evidence="1">
    <location>
        <begin position="745"/>
        <end position="788"/>
    </location>
</feature>
<feature type="compositionally biased region" description="Polar residues" evidence="1">
    <location>
        <begin position="233"/>
        <end position="260"/>
    </location>
</feature>
<feature type="chain" id="PRO_5014992605" description="CBM1 domain-containing protein" evidence="2">
    <location>
        <begin position="17"/>
        <end position="936"/>
    </location>
</feature>
<reference evidence="4" key="1">
    <citation type="submission" date="2014-10" db="EMBL/GenBank/DDBJ databases">
        <authorList>
            <person name="King R."/>
        </authorList>
    </citation>
    <scope>NUCLEOTIDE SEQUENCE [LARGE SCALE GENOMIC DNA]</scope>
    <source>
        <strain evidence="4">A3/5</strain>
    </source>
</reference>
<feature type="region of interest" description="Disordered" evidence="1">
    <location>
        <begin position="79"/>
        <end position="406"/>
    </location>
</feature>
<feature type="compositionally biased region" description="Polar residues" evidence="1">
    <location>
        <begin position="423"/>
        <end position="438"/>
    </location>
</feature>
<proteinExistence type="predicted"/>
<dbReference type="AlphaFoldDB" id="A0A2L2TPZ5"/>
<sequence length="936" mass="97858">MKQSLLLALWGAGALASPGKPARDVTHKDYDLPSAPSTYFVTTQSAQDTTVETHIASGSDGETATFAGDATSPLPVTGTATGIAGQPSEHVNNTGSPSDGSGLTNSVGATETDNIPGQSGDDATQLPATVTDTDIIGKPSGDVDNTIAASSDASSLADGVAATETTTDGAVPTEEAPETVSNGDASGDVTGSAGLTEGQPHATGDATDGTADVSAITQNSDFTVTGLPGSPDETISPSGTDAQGVHTETSTTGVGNTSQDIAEATGIAPEKSSEIPPVNTDVNEQTTTGSVTEKLPAHTDTVVSTDANDVSTSAITGPETTVASAEQTPTSAEQTRDNGSNKTADLVSDNTSTVDATTTEGAQPDETDVVTQPATDVDDITTRPAGDNSDTTKVEVSSDNDVPSTAIGVTTTDAAVITDRNNDTPSTTAPNGNGPSVTSNTAPVITTTAGDAPFPTVTDAPEGFAASTVSGHPEWTSNTWITTTSGDSSELTIVPVLVGCKNCGGSGSGIILWNFPKTPDTWFKLPGLPKFTFPCIPPGCSTPSTTSESDNNDDEDFIGMDQWTNGGAKTLVANPQKVKEQGFEWSDAQNDVRTSTSEQKAEKQLKNKFLFLEKIAIRVEMFSAPEAINSMIRHNQRIYARLYKTFMQTRFNGQDPWSINNEVEDAKIKVINKLKTDLAAAVNIRAKNSAAWVQKVPVWNMKLASLDDVTRQWAIPEPAWVWTWIKKRDGEDSGRSCDRPIPSDTTTSEESTTFATSTRTSSEESSSEESTSTTEETSSSEEMINSTTEDSAQLTDFVTLTNAPPLSISTPDGSSCASTATYTQCNLGTGNHGGACVTNSQCASWVNTETTSTTPTLTPTMESPDPSQNVKHCYDEGPKVSYDSITVNAESSCNKVVPKNKENGYYWSNDKLEKKLLPGGGGRGYHYKVLFEVKEG</sequence>
<feature type="compositionally biased region" description="Polar residues" evidence="1">
    <location>
        <begin position="89"/>
        <end position="117"/>
    </location>
</feature>
<protein>
    <recommendedName>
        <fullName evidence="5">CBM1 domain-containing protein</fullName>
    </recommendedName>
</protein>
<feature type="region of interest" description="Disordered" evidence="1">
    <location>
        <begin position="730"/>
        <end position="788"/>
    </location>
</feature>
<organism evidence="3 4">
    <name type="scientific">Fusarium venenatum</name>
    <dbReference type="NCBI Taxonomy" id="56646"/>
    <lineage>
        <taxon>Eukaryota</taxon>
        <taxon>Fungi</taxon>
        <taxon>Dikarya</taxon>
        <taxon>Ascomycota</taxon>
        <taxon>Pezizomycotina</taxon>
        <taxon>Sordariomycetes</taxon>
        <taxon>Hypocreomycetidae</taxon>
        <taxon>Hypocreales</taxon>
        <taxon>Nectriaceae</taxon>
        <taxon>Fusarium</taxon>
    </lineage>
</organism>
<feature type="region of interest" description="Disordered" evidence="1">
    <location>
        <begin position="419"/>
        <end position="438"/>
    </location>
</feature>
<feature type="compositionally biased region" description="Low complexity" evidence="1">
    <location>
        <begin position="148"/>
        <end position="162"/>
    </location>
</feature>
<evidence type="ECO:0000313" key="4">
    <source>
        <dbReference type="Proteomes" id="UP000245910"/>
    </source>
</evidence>
<keyword evidence="4" id="KW-1185">Reference proteome</keyword>
<name>A0A2L2TPZ5_9HYPO</name>
<feature type="compositionally biased region" description="Polar residues" evidence="1">
    <location>
        <begin position="388"/>
        <end position="406"/>
    </location>
</feature>
<feature type="compositionally biased region" description="Polar residues" evidence="1">
    <location>
        <begin position="301"/>
        <end position="361"/>
    </location>
</feature>
<feature type="compositionally biased region" description="Polar residues" evidence="1">
    <location>
        <begin position="280"/>
        <end position="291"/>
    </location>
</feature>
<evidence type="ECO:0000256" key="2">
    <source>
        <dbReference type="SAM" id="SignalP"/>
    </source>
</evidence>